<proteinExistence type="predicted"/>
<dbReference type="AlphaFoldDB" id="A0A9W8ZSR1"/>
<gene>
    <name evidence="2" type="ORF">C8J55DRAFT_566339</name>
</gene>
<sequence length="198" mass="20479">MSNYKNPPIIRLLLARRVFLDARGGDPPSGSASDKPDPPKVDLSESPALVNHLQLLQKLRNKPYFQPGSGVPRVGGCNDVKPSRPNDASGDPQSSGSNKHARRDTFNARDAGSAPSGSDGFPLSSSTKTPPESAFARDGSNPSAGPLSGGTANDNPKNPVRSASSSDLSLSGSPSASNAESALPLGGHHIRSYGEDLD</sequence>
<dbReference type="EMBL" id="JANVFS010000051">
    <property type="protein sequence ID" value="KAJ4465409.1"/>
    <property type="molecule type" value="Genomic_DNA"/>
</dbReference>
<feature type="region of interest" description="Disordered" evidence="1">
    <location>
        <begin position="21"/>
        <end position="47"/>
    </location>
</feature>
<accession>A0A9W8ZSR1</accession>
<name>A0A9W8ZSR1_9AGAR</name>
<comment type="caution">
    <text evidence="2">The sequence shown here is derived from an EMBL/GenBank/DDBJ whole genome shotgun (WGS) entry which is preliminary data.</text>
</comment>
<evidence type="ECO:0000313" key="2">
    <source>
        <dbReference type="EMBL" id="KAJ4465409.1"/>
    </source>
</evidence>
<feature type="region of interest" description="Disordered" evidence="1">
    <location>
        <begin position="61"/>
        <end position="198"/>
    </location>
</feature>
<dbReference type="Proteomes" id="UP001150238">
    <property type="component" value="Unassembled WGS sequence"/>
</dbReference>
<reference evidence="2" key="1">
    <citation type="submission" date="2022-08" db="EMBL/GenBank/DDBJ databases">
        <authorList>
            <consortium name="DOE Joint Genome Institute"/>
            <person name="Min B."/>
            <person name="Riley R."/>
            <person name="Sierra-Patev S."/>
            <person name="Naranjo-Ortiz M."/>
            <person name="Looney B."/>
            <person name="Konkel Z."/>
            <person name="Slot J.C."/>
            <person name="Sakamoto Y."/>
            <person name="Steenwyk J.L."/>
            <person name="Rokas A."/>
            <person name="Carro J."/>
            <person name="Camarero S."/>
            <person name="Ferreira P."/>
            <person name="Molpeceres G."/>
            <person name="Ruiz-Duenas F.J."/>
            <person name="Serrano A."/>
            <person name="Henrissat B."/>
            <person name="Drula E."/>
            <person name="Hughes K.W."/>
            <person name="Mata J.L."/>
            <person name="Ishikawa N.K."/>
            <person name="Vargas-Isla R."/>
            <person name="Ushijima S."/>
            <person name="Smith C.A."/>
            <person name="Ahrendt S."/>
            <person name="Andreopoulos W."/>
            <person name="He G."/>
            <person name="Labutti K."/>
            <person name="Lipzen A."/>
            <person name="Ng V."/>
            <person name="Sandor L."/>
            <person name="Barry K."/>
            <person name="Martinez A.T."/>
            <person name="Xiao Y."/>
            <person name="Gibbons J.G."/>
            <person name="Terashima K."/>
            <person name="Hibbett D.S."/>
            <person name="Grigoriev I.V."/>
        </authorList>
    </citation>
    <scope>NUCLEOTIDE SEQUENCE</scope>
    <source>
        <strain evidence="2">Sp2 HRB7682 ss15</strain>
    </source>
</reference>
<reference evidence="2" key="2">
    <citation type="journal article" date="2023" name="Proc. Natl. Acad. Sci. U.S.A.">
        <title>A global phylogenomic analysis of the shiitake genus Lentinula.</title>
        <authorList>
            <person name="Sierra-Patev S."/>
            <person name="Min B."/>
            <person name="Naranjo-Ortiz M."/>
            <person name="Looney B."/>
            <person name="Konkel Z."/>
            <person name="Slot J.C."/>
            <person name="Sakamoto Y."/>
            <person name="Steenwyk J.L."/>
            <person name="Rokas A."/>
            <person name="Carro J."/>
            <person name="Camarero S."/>
            <person name="Ferreira P."/>
            <person name="Molpeceres G."/>
            <person name="Ruiz-Duenas F.J."/>
            <person name="Serrano A."/>
            <person name="Henrissat B."/>
            <person name="Drula E."/>
            <person name="Hughes K.W."/>
            <person name="Mata J.L."/>
            <person name="Ishikawa N.K."/>
            <person name="Vargas-Isla R."/>
            <person name="Ushijima S."/>
            <person name="Smith C.A."/>
            <person name="Donoghue J."/>
            <person name="Ahrendt S."/>
            <person name="Andreopoulos W."/>
            <person name="He G."/>
            <person name="LaButti K."/>
            <person name="Lipzen A."/>
            <person name="Ng V."/>
            <person name="Riley R."/>
            <person name="Sandor L."/>
            <person name="Barry K."/>
            <person name="Martinez A.T."/>
            <person name="Xiao Y."/>
            <person name="Gibbons J.G."/>
            <person name="Terashima K."/>
            <person name="Grigoriev I.V."/>
            <person name="Hibbett D."/>
        </authorList>
    </citation>
    <scope>NUCLEOTIDE SEQUENCE</scope>
    <source>
        <strain evidence="2">Sp2 HRB7682 ss15</strain>
    </source>
</reference>
<feature type="compositionally biased region" description="Basic and acidic residues" evidence="1">
    <location>
        <begin position="34"/>
        <end position="43"/>
    </location>
</feature>
<feature type="compositionally biased region" description="Low complexity" evidence="1">
    <location>
        <begin position="162"/>
        <end position="182"/>
    </location>
</feature>
<organism evidence="2 3">
    <name type="scientific">Lentinula lateritia</name>
    <dbReference type="NCBI Taxonomy" id="40482"/>
    <lineage>
        <taxon>Eukaryota</taxon>
        <taxon>Fungi</taxon>
        <taxon>Dikarya</taxon>
        <taxon>Basidiomycota</taxon>
        <taxon>Agaricomycotina</taxon>
        <taxon>Agaricomycetes</taxon>
        <taxon>Agaricomycetidae</taxon>
        <taxon>Agaricales</taxon>
        <taxon>Marasmiineae</taxon>
        <taxon>Omphalotaceae</taxon>
        <taxon>Lentinula</taxon>
    </lineage>
</organism>
<evidence type="ECO:0000256" key="1">
    <source>
        <dbReference type="SAM" id="MobiDB-lite"/>
    </source>
</evidence>
<evidence type="ECO:0000313" key="3">
    <source>
        <dbReference type="Proteomes" id="UP001150238"/>
    </source>
</evidence>
<protein>
    <submittedName>
        <fullName evidence="2">Uncharacterized protein</fullName>
    </submittedName>
</protein>